<dbReference type="Proteomes" id="UP000288216">
    <property type="component" value="Unassembled WGS sequence"/>
</dbReference>
<comment type="caution">
    <text evidence="4">The sequence shown here is derived from an EMBL/GenBank/DDBJ whole genome shotgun (WGS) entry which is preliminary data.</text>
</comment>
<proteinExistence type="predicted"/>
<feature type="non-terminal residue" evidence="4">
    <location>
        <position position="143"/>
    </location>
</feature>
<keyword evidence="1 2" id="KW-0175">Coiled coil</keyword>
<feature type="domain" description="KELK-motif containing" evidence="3">
    <location>
        <begin position="42"/>
        <end position="121"/>
    </location>
</feature>
<keyword evidence="5" id="KW-1185">Reference proteome</keyword>
<evidence type="ECO:0000259" key="3">
    <source>
        <dbReference type="Pfam" id="PF15796"/>
    </source>
</evidence>
<protein>
    <recommendedName>
        <fullName evidence="3">KELK-motif containing domain-containing protein</fullName>
    </recommendedName>
</protein>
<dbReference type="STRING" id="75743.A0A401QGC4"/>
<name>A0A401QGC4_SCYTO</name>
<dbReference type="AlphaFoldDB" id="A0A401QGC4"/>
<evidence type="ECO:0000256" key="1">
    <source>
        <dbReference type="ARBA" id="ARBA00023054"/>
    </source>
</evidence>
<dbReference type="EMBL" id="BFAA01072568">
    <property type="protein sequence ID" value="GCB84429.1"/>
    <property type="molecule type" value="Genomic_DNA"/>
</dbReference>
<evidence type="ECO:0000256" key="2">
    <source>
        <dbReference type="SAM" id="Coils"/>
    </source>
</evidence>
<feature type="coiled-coil region" evidence="2">
    <location>
        <begin position="36"/>
        <end position="133"/>
    </location>
</feature>
<dbReference type="Pfam" id="PF15796">
    <property type="entry name" value="KELK"/>
    <property type="match status" value="1"/>
</dbReference>
<sequence length="143" mass="16931">MSPSPRSRLVILISGLSNCCFSESHLENEEQGKSRNEAENHQLRALEKQLKTLKLEKEDVYKDLADAREQLTTRSRELREVQVKRQRAVEEAQEVEDRYSQIRLQKLKLSRELRDREEEMEVVMEKVESLRQELCKADKSKME</sequence>
<organism evidence="4 5">
    <name type="scientific">Scyliorhinus torazame</name>
    <name type="common">Cloudy catshark</name>
    <name type="synonym">Catulus torazame</name>
    <dbReference type="NCBI Taxonomy" id="75743"/>
    <lineage>
        <taxon>Eukaryota</taxon>
        <taxon>Metazoa</taxon>
        <taxon>Chordata</taxon>
        <taxon>Craniata</taxon>
        <taxon>Vertebrata</taxon>
        <taxon>Chondrichthyes</taxon>
        <taxon>Elasmobranchii</taxon>
        <taxon>Galeomorphii</taxon>
        <taxon>Galeoidea</taxon>
        <taxon>Carcharhiniformes</taxon>
        <taxon>Scyliorhinidae</taxon>
        <taxon>Scyliorhinus</taxon>
    </lineage>
</organism>
<evidence type="ECO:0000313" key="4">
    <source>
        <dbReference type="EMBL" id="GCB84429.1"/>
    </source>
</evidence>
<reference evidence="4 5" key="1">
    <citation type="journal article" date="2018" name="Nat. Ecol. Evol.">
        <title>Shark genomes provide insights into elasmobranch evolution and the origin of vertebrates.</title>
        <authorList>
            <person name="Hara Y"/>
            <person name="Yamaguchi K"/>
            <person name="Onimaru K"/>
            <person name="Kadota M"/>
            <person name="Koyanagi M"/>
            <person name="Keeley SD"/>
            <person name="Tatsumi K"/>
            <person name="Tanaka K"/>
            <person name="Motone F"/>
            <person name="Kageyama Y"/>
            <person name="Nozu R"/>
            <person name="Adachi N"/>
            <person name="Nishimura O"/>
            <person name="Nakagawa R"/>
            <person name="Tanegashima C"/>
            <person name="Kiyatake I"/>
            <person name="Matsumoto R"/>
            <person name="Murakumo K"/>
            <person name="Nishida K"/>
            <person name="Terakita A"/>
            <person name="Kuratani S"/>
            <person name="Sato K"/>
            <person name="Hyodo S Kuraku.S."/>
        </authorList>
    </citation>
    <scope>NUCLEOTIDE SEQUENCE [LARGE SCALE GENOMIC DNA]</scope>
</reference>
<evidence type="ECO:0000313" key="5">
    <source>
        <dbReference type="Proteomes" id="UP000288216"/>
    </source>
</evidence>
<accession>A0A401QGC4</accession>
<gene>
    <name evidence="4" type="ORF">scyTo_0025129</name>
</gene>
<dbReference type="InterPro" id="IPR031597">
    <property type="entry name" value="KELK"/>
</dbReference>